<protein>
    <submittedName>
        <fullName evidence="3">Uncharacterized protein</fullName>
    </submittedName>
</protein>
<keyword evidence="4" id="KW-1185">Reference proteome</keyword>
<keyword evidence="2" id="KW-0812">Transmembrane</keyword>
<evidence type="ECO:0000256" key="2">
    <source>
        <dbReference type="SAM" id="Phobius"/>
    </source>
</evidence>
<name>A0A835EKK3_9POAL</name>
<dbReference type="Proteomes" id="UP000636709">
    <property type="component" value="Unassembled WGS sequence"/>
</dbReference>
<organism evidence="3 4">
    <name type="scientific">Digitaria exilis</name>
    <dbReference type="NCBI Taxonomy" id="1010633"/>
    <lineage>
        <taxon>Eukaryota</taxon>
        <taxon>Viridiplantae</taxon>
        <taxon>Streptophyta</taxon>
        <taxon>Embryophyta</taxon>
        <taxon>Tracheophyta</taxon>
        <taxon>Spermatophyta</taxon>
        <taxon>Magnoliopsida</taxon>
        <taxon>Liliopsida</taxon>
        <taxon>Poales</taxon>
        <taxon>Poaceae</taxon>
        <taxon>PACMAD clade</taxon>
        <taxon>Panicoideae</taxon>
        <taxon>Panicodae</taxon>
        <taxon>Paniceae</taxon>
        <taxon>Anthephorinae</taxon>
        <taxon>Digitaria</taxon>
    </lineage>
</organism>
<gene>
    <name evidence="3" type="ORF">HU200_039758</name>
</gene>
<evidence type="ECO:0000313" key="3">
    <source>
        <dbReference type="EMBL" id="KAF8692157.1"/>
    </source>
</evidence>
<evidence type="ECO:0000313" key="4">
    <source>
        <dbReference type="Proteomes" id="UP000636709"/>
    </source>
</evidence>
<comment type="caution">
    <text evidence="3">The sequence shown here is derived from an EMBL/GenBank/DDBJ whole genome shotgun (WGS) entry which is preliminary data.</text>
</comment>
<accession>A0A835EKK3</accession>
<keyword evidence="2" id="KW-0472">Membrane</keyword>
<proteinExistence type="predicted"/>
<feature type="region of interest" description="Disordered" evidence="1">
    <location>
        <begin position="1"/>
        <end position="25"/>
    </location>
</feature>
<dbReference type="AlphaFoldDB" id="A0A835EKK3"/>
<evidence type="ECO:0000256" key="1">
    <source>
        <dbReference type="SAM" id="MobiDB-lite"/>
    </source>
</evidence>
<reference evidence="3" key="1">
    <citation type="submission" date="2020-07" db="EMBL/GenBank/DDBJ databases">
        <title>Genome sequence and genetic diversity analysis of an under-domesticated orphan crop, white fonio (Digitaria exilis).</title>
        <authorList>
            <person name="Bennetzen J.L."/>
            <person name="Chen S."/>
            <person name="Ma X."/>
            <person name="Wang X."/>
            <person name="Yssel A.E.J."/>
            <person name="Chaluvadi S.R."/>
            <person name="Johnson M."/>
            <person name="Gangashetty P."/>
            <person name="Hamidou F."/>
            <person name="Sanogo M.D."/>
            <person name="Zwaenepoel A."/>
            <person name="Wallace J."/>
            <person name="Van De Peer Y."/>
            <person name="Van Deynze A."/>
        </authorList>
    </citation>
    <scope>NUCLEOTIDE SEQUENCE</scope>
    <source>
        <tissue evidence="3">Leaves</tissue>
    </source>
</reference>
<dbReference type="EMBL" id="JACEFO010001947">
    <property type="protein sequence ID" value="KAF8692157.1"/>
    <property type="molecule type" value="Genomic_DNA"/>
</dbReference>
<sequence length="271" mass="28018">MLVNGQAPASPCPSPDRSPTNPYLKPRHGVLYIRPPEALCPAKKTIGTPAMDHRRRRRHAAITAAMIWLVVLALGGRCATAARPLRRLHAAEGSTEASVAELDVAAAEAPETATWTEGEDSLGEEKWLPFPMPMPAASVLRFPPVAFPLAAAAAGASMPWLAGAPPAFAGIPALVPPYIGATRQEQLSLWASLFNPFQVRPKLPVASLGGGETTAAAGQVERGGGGGVPVAIASGGKAAEGETMDVPAAGALQVAEPKWGVFLGNIDLGKR</sequence>
<keyword evidence="2" id="KW-1133">Transmembrane helix</keyword>
<dbReference type="OrthoDB" id="690778at2759"/>
<feature type="transmembrane region" description="Helical" evidence="2">
    <location>
        <begin position="59"/>
        <end position="76"/>
    </location>
</feature>